<organism evidence="3">
    <name type="scientific">Perkinsus marinus (strain ATCC 50983 / TXsc)</name>
    <dbReference type="NCBI Taxonomy" id="423536"/>
    <lineage>
        <taxon>Eukaryota</taxon>
        <taxon>Sar</taxon>
        <taxon>Alveolata</taxon>
        <taxon>Perkinsozoa</taxon>
        <taxon>Perkinsea</taxon>
        <taxon>Perkinsida</taxon>
        <taxon>Perkinsidae</taxon>
        <taxon>Perkinsus</taxon>
    </lineage>
</organism>
<evidence type="ECO:0000259" key="1">
    <source>
        <dbReference type="Pfam" id="PF02263"/>
    </source>
</evidence>
<dbReference type="Pfam" id="PF02263">
    <property type="entry name" value="GBP"/>
    <property type="match status" value="1"/>
</dbReference>
<evidence type="ECO:0000313" key="3">
    <source>
        <dbReference type="Proteomes" id="UP000007800"/>
    </source>
</evidence>
<dbReference type="GO" id="GO:0005525">
    <property type="term" value="F:GTP binding"/>
    <property type="evidence" value="ECO:0007669"/>
    <property type="project" value="InterPro"/>
</dbReference>
<name>C5KNN4_PERM5</name>
<dbReference type="InParanoid" id="C5KNN4"/>
<gene>
    <name evidence="2" type="ORF">Pmar_PMAR015364</name>
</gene>
<dbReference type="InterPro" id="IPR027417">
    <property type="entry name" value="P-loop_NTPase"/>
</dbReference>
<dbReference type="GO" id="GO:0003924">
    <property type="term" value="F:GTPase activity"/>
    <property type="evidence" value="ECO:0007669"/>
    <property type="project" value="InterPro"/>
</dbReference>
<protein>
    <recommendedName>
        <fullName evidence="1">Guanylate-binding protein N-terminal domain-containing protein</fullName>
    </recommendedName>
</protein>
<dbReference type="RefSeq" id="XP_002782115.1">
    <property type="nucleotide sequence ID" value="XM_002782069.1"/>
</dbReference>
<accession>C5KNN4</accession>
<feature type="domain" description="Guanylate-binding protein N-terminal" evidence="1">
    <location>
        <begin position="17"/>
        <end position="97"/>
    </location>
</feature>
<proteinExistence type="predicted"/>
<sequence>PGGSTTVNEDPQKENKLLNKLLKLGRKKNDAVNRPTPVVFETGNEVNACTQGIWMYICEEELNDKVVIFLDCEGLGSTGRDKAYDTKLMAMALLMSS</sequence>
<dbReference type="GeneID" id="9059533"/>
<dbReference type="Gene3D" id="3.40.50.300">
    <property type="entry name" value="P-loop containing nucleotide triphosphate hydrolases"/>
    <property type="match status" value="1"/>
</dbReference>
<dbReference type="Proteomes" id="UP000007800">
    <property type="component" value="Unassembled WGS sequence"/>
</dbReference>
<feature type="non-terminal residue" evidence="2">
    <location>
        <position position="97"/>
    </location>
</feature>
<keyword evidence="3" id="KW-1185">Reference proteome</keyword>
<reference evidence="2 3" key="1">
    <citation type="submission" date="2008-07" db="EMBL/GenBank/DDBJ databases">
        <authorList>
            <person name="El-Sayed N."/>
            <person name="Caler E."/>
            <person name="Inman J."/>
            <person name="Amedeo P."/>
            <person name="Hass B."/>
            <person name="Wortman J."/>
        </authorList>
    </citation>
    <scope>NUCLEOTIDE SEQUENCE [LARGE SCALE GENOMIC DNA]</scope>
    <source>
        <strain evidence="3">ATCC 50983 / TXsc</strain>
    </source>
</reference>
<dbReference type="OrthoDB" id="2135133at2759"/>
<dbReference type="AlphaFoldDB" id="C5KNN4"/>
<feature type="non-terminal residue" evidence="2">
    <location>
        <position position="1"/>
    </location>
</feature>
<dbReference type="InterPro" id="IPR015894">
    <property type="entry name" value="Guanylate-bd_N"/>
</dbReference>
<dbReference type="SUPFAM" id="SSF52540">
    <property type="entry name" value="P-loop containing nucleoside triphosphate hydrolases"/>
    <property type="match status" value="1"/>
</dbReference>
<dbReference type="EMBL" id="GG674655">
    <property type="protein sequence ID" value="EER13910.1"/>
    <property type="molecule type" value="Genomic_DNA"/>
</dbReference>
<evidence type="ECO:0000313" key="2">
    <source>
        <dbReference type="EMBL" id="EER13910.1"/>
    </source>
</evidence>